<dbReference type="PANTHER" id="PTHR30308:SF2">
    <property type="entry name" value="SSRA-BINDING PROTEIN"/>
    <property type="match status" value="1"/>
</dbReference>
<dbReference type="SUPFAM" id="SSF74982">
    <property type="entry name" value="Small protein B (SmpB)"/>
    <property type="match status" value="1"/>
</dbReference>
<comment type="similarity">
    <text evidence="3">Belongs to the SmpB family.</text>
</comment>
<dbReference type="NCBIfam" id="NF003843">
    <property type="entry name" value="PRK05422.1"/>
    <property type="match status" value="1"/>
</dbReference>
<evidence type="ECO:0000313" key="5">
    <source>
        <dbReference type="Proteomes" id="UP000184418"/>
    </source>
</evidence>
<gene>
    <name evidence="3" type="primary">smpB</name>
    <name evidence="4" type="ORF">SAMN02745146_1027</name>
</gene>
<dbReference type="GO" id="GO:0070930">
    <property type="term" value="P:trans-translation-dependent protein tagging"/>
    <property type="evidence" value="ECO:0007669"/>
    <property type="project" value="TreeGrafter"/>
</dbReference>
<dbReference type="HAMAP" id="MF_00023">
    <property type="entry name" value="SmpB"/>
    <property type="match status" value="1"/>
</dbReference>
<evidence type="ECO:0000256" key="3">
    <source>
        <dbReference type="HAMAP-Rule" id="MF_00023"/>
    </source>
</evidence>
<dbReference type="Proteomes" id="UP000184418">
    <property type="component" value="Unassembled WGS sequence"/>
</dbReference>
<dbReference type="NCBIfam" id="TIGR00086">
    <property type="entry name" value="smpB"/>
    <property type="match status" value="1"/>
</dbReference>
<dbReference type="InterPro" id="IPR020081">
    <property type="entry name" value="SsrA-bd_prot_CS"/>
</dbReference>
<accession>A0A1M6C563</accession>
<evidence type="ECO:0000256" key="1">
    <source>
        <dbReference type="ARBA" id="ARBA00022490"/>
    </source>
</evidence>
<evidence type="ECO:0000256" key="2">
    <source>
        <dbReference type="ARBA" id="ARBA00022884"/>
    </source>
</evidence>
<dbReference type="GO" id="GO:0003723">
    <property type="term" value="F:RNA binding"/>
    <property type="evidence" value="ECO:0007669"/>
    <property type="project" value="UniProtKB-UniRule"/>
</dbReference>
<evidence type="ECO:0000313" key="4">
    <source>
        <dbReference type="EMBL" id="SHI55941.1"/>
    </source>
</evidence>
<reference evidence="4 5" key="1">
    <citation type="submission" date="2016-11" db="EMBL/GenBank/DDBJ databases">
        <authorList>
            <person name="Jaros S."/>
            <person name="Januszkiewicz K."/>
            <person name="Wedrychowicz H."/>
        </authorList>
    </citation>
    <scope>NUCLEOTIDE SEQUENCE [LARGE SCALE GENOMIC DNA]</scope>
    <source>
        <strain evidence="4 5">DSM 21074</strain>
    </source>
</reference>
<dbReference type="GO" id="GO:0070929">
    <property type="term" value="P:trans-translation"/>
    <property type="evidence" value="ECO:0007669"/>
    <property type="project" value="UniProtKB-UniRule"/>
</dbReference>
<keyword evidence="5" id="KW-1185">Reference proteome</keyword>
<organism evidence="4 5">
    <name type="scientific">Hymenobacter daecheongensis DSM 21074</name>
    <dbReference type="NCBI Taxonomy" id="1121955"/>
    <lineage>
        <taxon>Bacteria</taxon>
        <taxon>Pseudomonadati</taxon>
        <taxon>Bacteroidota</taxon>
        <taxon>Cytophagia</taxon>
        <taxon>Cytophagales</taxon>
        <taxon>Hymenobacteraceae</taxon>
        <taxon>Hymenobacter</taxon>
    </lineage>
</organism>
<dbReference type="AlphaFoldDB" id="A0A1M6C563"/>
<name>A0A1M6C563_9BACT</name>
<dbReference type="PANTHER" id="PTHR30308">
    <property type="entry name" value="TMRNA-BINDING COMPONENT OF TRANS-TRANSLATION TAGGING COMPLEX"/>
    <property type="match status" value="1"/>
</dbReference>
<dbReference type="Pfam" id="PF01668">
    <property type="entry name" value="SmpB"/>
    <property type="match status" value="1"/>
</dbReference>
<proteinExistence type="inferred from homology"/>
<dbReference type="InterPro" id="IPR023620">
    <property type="entry name" value="SmpB"/>
</dbReference>
<dbReference type="EMBL" id="FQYN01000002">
    <property type="protein sequence ID" value="SHI55941.1"/>
    <property type="molecule type" value="Genomic_DNA"/>
</dbReference>
<protein>
    <recommendedName>
        <fullName evidence="3">SsrA-binding protein</fullName>
    </recommendedName>
    <alternativeName>
        <fullName evidence="3">Small protein B</fullName>
    </alternativeName>
</protein>
<dbReference type="Gene3D" id="2.40.280.10">
    <property type="match status" value="1"/>
</dbReference>
<dbReference type="PROSITE" id="PS01317">
    <property type="entry name" value="SSRP"/>
    <property type="match status" value="1"/>
</dbReference>
<dbReference type="GO" id="GO:0005829">
    <property type="term" value="C:cytosol"/>
    <property type="evidence" value="ECO:0007669"/>
    <property type="project" value="TreeGrafter"/>
</dbReference>
<dbReference type="InterPro" id="IPR000037">
    <property type="entry name" value="SsrA-bd_prot"/>
</dbReference>
<comment type="subcellular location">
    <subcellularLocation>
        <location evidence="3">Cytoplasm</location>
    </subcellularLocation>
    <text evidence="3">The tmRNA-SmpB complex associates with stalled 70S ribosomes.</text>
</comment>
<keyword evidence="2 3" id="KW-0694">RNA-binding</keyword>
<comment type="function">
    <text evidence="3">Required for rescue of stalled ribosomes mediated by trans-translation. Binds to transfer-messenger RNA (tmRNA), required for stable association of tmRNA with ribosomes. tmRNA and SmpB together mimic tRNA shape, replacing the anticodon stem-loop with SmpB. tmRNA is encoded by the ssrA gene; the 2 termini fold to resemble tRNA(Ala) and it encodes a 'tag peptide', a short internal open reading frame. During trans-translation Ala-aminoacylated tmRNA acts like a tRNA, entering the A-site of stalled ribosomes, displacing the stalled mRNA. The ribosome then switches to translate the ORF on the tmRNA; the nascent peptide is terminated with the 'tag peptide' encoded by the tmRNA and targeted for degradation. The ribosome is freed to recommence translation, which seems to be the essential function of trans-translation.</text>
</comment>
<dbReference type="RefSeq" id="WP_073106142.1">
    <property type="nucleotide sequence ID" value="NZ_FQYN01000002.1"/>
</dbReference>
<sequence>MAKQKDDTPKRVNIVNRRASYEYSFLAKYDAGMMLQGTEIKSIREGNVNMQDGFCAFHADGSLWVHNLSISQYSLGTYNNHEAKRERKLLLNKKELRQLAGKAVEQGVTIVPIRLFVNDRGFAKLEIALAKGKKLYDKRDDIKAKDQKREMDRAREY</sequence>
<keyword evidence="1 3" id="KW-0963">Cytoplasm</keyword>
<dbReference type="STRING" id="1121955.SAMN02745146_1027"/>
<dbReference type="OrthoDB" id="9805462at2"/>